<feature type="chain" id="PRO_5025381693" evidence="1">
    <location>
        <begin position="31"/>
        <end position="172"/>
    </location>
</feature>
<protein>
    <submittedName>
        <fullName evidence="2">Invasion associated locus B family protein</fullName>
    </submittedName>
</protein>
<dbReference type="EMBL" id="CP048836">
    <property type="protein sequence ID" value="QID17871.1"/>
    <property type="molecule type" value="Genomic_DNA"/>
</dbReference>
<dbReference type="Gene3D" id="2.60.40.1880">
    <property type="entry name" value="Invasion associated locus B (IalB) protein"/>
    <property type="match status" value="1"/>
</dbReference>
<dbReference type="AlphaFoldDB" id="A0A6C1B2K0"/>
<gene>
    <name evidence="2" type="ORF">G3580_09605</name>
</gene>
<dbReference type="RefSeq" id="WP_173765033.1">
    <property type="nucleotide sequence ID" value="NZ_CP048836.1"/>
</dbReference>
<accession>A0A6C1B2K0</accession>
<dbReference type="InterPro" id="IPR010642">
    <property type="entry name" value="Invasion_prot_B"/>
</dbReference>
<feature type="signal peptide" evidence="1">
    <location>
        <begin position="1"/>
        <end position="30"/>
    </location>
</feature>
<proteinExistence type="predicted"/>
<evidence type="ECO:0000313" key="3">
    <source>
        <dbReference type="Proteomes" id="UP000501991"/>
    </source>
</evidence>
<dbReference type="KEGG" id="azq:G3580_09605"/>
<dbReference type="InterPro" id="IPR038696">
    <property type="entry name" value="IalB_sf"/>
</dbReference>
<keyword evidence="1" id="KW-0732">Signal</keyword>
<evidence type="ECO:0000313" key="2">
    <source>
        <dbReference type="EMBL" id="QID17871.1"/>
    </source>
</evidence>
<dbReference type="Proteomes" id="UP000501991">
    <property type="component" value="Chromosome"/>
</dbReference>
<dbReference type="Pfam" id="PF06776">
    <property type="entry name" value="IalB"/>
    <property type="match status" value="1"/>
</dbReference>
<sequence>MPTISTPSYRHVLACAALAALALVPAASRAAKSGDTFKDWRIQCEQPKGAPAELCHAYQLVSMKDTKKPIVHMAIGYPPKQTEPVAILTVPLGVALQAGIQIKVDDGEPLRVPYNVCAQNGCQAGVKIDAALLKSLRGGSQAHISFANLQRQAVDVPVSLKGLSAALDALTK</sequence>
<organism evidence="2 3">
    <name type="scientific">Nitrogeniibacter mangrovi</name>
    <dbReference type="NCBI Taxonomy" id="2016596"/>
    <lineage>
        <taxon>Bacteria</taxon>
        <taxon>Pseudomonadati</taxon>
        <taxon>Pseudomonadota</taxon>
        <taxon>Betaproteobacteria</taxon>
        <taxon>Rhodocyclales</taxon>
        <taxon>Zoogloeaceae</taxon>
        <taxon>Nitrogeniibacter</taxon>
    </lineage>
</organism>
<evidence type="ECO:0000256" key="1">
    <source>
        <dbReference type="SAM" id="SignalP"/>
    </source>
</evidence>
<keyword evidence="3" id="KW-1185">Reference proteome</keyword>
<name>A0A6C1B2K0_9RHOO</name>
<reference evidence="2 3" key="1">
    <citation type="submission" date="2020-02" db="EMBL/GenBank/DDBJ databases">
        <title>Nitrogenibacter mangrovi gen. nov., sp. nov. isolated from mangrove sediment, a denitrifying betaproteobacterium.</title>
        <authorList>
            <person name="Liao H."/>
            <person name="Tian Y."/>
        </authorList>
    </citation>
    <scope>NUCLEOTIDE SEQUENCE [LARGE SCALE GENOMIC DNA]</scope>
    <source>
        <strain evidence="2 3">M9-3-2</strain>
    </source>
</reference>